<gene>
    <name evidence="4" type="ORF">PENTCL1PPCAC_7145</name>
</gene>
<evidence type="ECO:0000313" key="5">
    <source>
        <dbReference type="Proteomes" id="UP001432027"/>
    </source>
</evidence>
<feature type="compositionally biased region" description="Polar residues" evidence="1">
    <location>
        <begin position="214"/>
        <end position="243"/>
    </location>
</feature>
<feature type="non-terminal residue" evidence="4">
    <location>
        <position position="251"/>
    </location>
</feature>
<proteinExistence type="predicted"/>
<keyword evidence="2" id="KW-0732">Signal</keyword>
<feature type="region of interest" description="Disordered" evidence="1">
    <location>
        <begin position="184"/>
        <end position="251"/>
    </location>
</feature>
<name>A0AAV5SQT4_9BILA</name>
<reference evidence="4" key="1">
    <citation type="submission" date="2023-10" db="EMBL/GenBank/DDBJ databases">
        <title>Genome assembly of Pristionchus species.</title>
        <authorList>
            <person name="Yoshida K."/>
            <person name="Sommer R.J."/>
        </authorList>
    </citation>
    <scope>NUCLEOTIDE SEQUENCE</scope>
    <source>
        <strain evidence="4">RS0144</strain>
    </source>
</reference>
<evidence type="ECO:0000259" key="3">
    <source>
        <dbReference type="Pfam" id="PF04592"/>
    </source>
</evidence>
<dbReference type="Pfam" id="PF04592">
    <property type="entry name" value="SelP_N"/>
    <property type="match status" value="1"/>
</dbReference>
<dbReference type="InterPro" id="IPR007671">
    <property type="entry name" value="Selenoprotein-P_N"/>
</dbReference>
<dbReference type="EMBL" id="BTSX01000002">
    <property type="protein sequence ID" value="GMS84970.1"/>
    <property type="molecule type" value="Genomic_DNA"/>
</dbReference>
<accession>A0AAV5SQT4</accession>
<evidence type="ECO:0000256" key="2">
    <source>
        <dbReference type="SAM" id="SignalP"/>
    </source>
</evidence>
<evidence type="ECO:0000313" key="4">
    <source>
        <dbReference type="EMBL" id="GMS84970.1"/>
    </source>
</evidence>
<dbReference type="Proteomes" id="UP001432027">
    <property type="component" value="Unassembled WGS sequence"/>
</dbReference>
<protein>
    <recommendedName>
        <fullName evidence="3">Selenoprotein P N-terminal domain-containing protein</fullName>
    </recommendedName>
</protein>
<feature type="non-terminal residue" evidence="4">
    <location>
        <position position="1"/>
    </location>
</feature>
<sequence>SMGRAAAAALLLLLCLSSSVRCSVKTCEQGQVWARGRELINAMKGQIVLVAFPMASDRATLNKLSSLAESHPSIRVIALLDPSSCSIEEAAVMGRDWRWLVVDRDDVGSRQRLGLKQNEVALFDRCGRLSRTLPIASTEELKHAMRVAQHHASCGWCQYGTESAEGKADKKIDAFFQQAIATQSPNQQRVYPHHHQQPHQQQQNVYPNQMAPPSHQQPLQNWQQQVGQSYNIPHQQRPQEVTYQQQQWQQQ</sequence>
<feature type="compositionally biased region" description="Low complexity" evidence="1">
    <location>
        <begin position="198"/>
        <end position="209"/>
    </location>
</feature>
<feature type="chain" id="PRO_5043484428" description="Selenoprotein P N-terminal domain-containing protein" evidence="2">
    <location>
        <begin position="23"/>
        <end position="251"/>
    </location>
</feature>
<comment type="caution">
    <text evidence="4">The sequence shown here is derived from an EMBL/GenBank/DDBJ whole genome shotgun (WGS) entry which is preliminary data.</text>
</comment>
<organism evidence="4 5">
    <name type="scientific">Pristionchus entomophagus</name>
    <dbReference type="NCBI Taxonomy" id="358040"/>
    <lineage>
        <taxon>Eukaryota</taxon>
        <taxon>Metazoa</taxon>
        <taxon>Ecdysozoa</taxon>
        <taxon>Nematoda</taxon>
        <taxon>Chromadorea</taxon>
        <taxon>Rhabditida</taxon>
        <taxon>Rhabditina</taxon>
        <taxon>Diplogasteromorpha</taxon>
        <taxon>Diplogasteroidea</taxon>
        <taxon>Neodiplogasteridae</taxon>
        <taxon>Pristionchus</taxon>
    </lineage>
</organism>
<keyword evidence="5" id="KW-1185">Reference proteome</keyword>
<feature type="signal peptide" evidence="2">
    <location>
        <begin position="1"/>
        <end position="22"/>
    </location>
</feature>
<feature type="domain" description="Selenoprotein P N-terminal" evidence="3">
    <location>
        <begin position="117"/>
        <end position="220"/>
    </location>
</feature>
<evidence type="ECO:0000256" key="1">
    <source>
        <dbReference type="SAM" id="MobiDB-lite"/>
    </source>
</evidence>
<dbReference type="AlphaFoldDB" id="A0AAV5SQT4"/>